<dbReference type="RefSeq" id="WP_119898158.1">
    <property type="nucleotide sequence ID" value="NZ_QNRC01000004.1"/>
</dbReference>
<keyword evidence="2" id="KW-1185">Reference proteome</keyword>
<dbReference type="OrthoDB" id="9986488at2"/>
<gene>
    <name evidence="1" type="ORF">D3P05_10720</name>
</gene>
<comment type="caution">
    <text evidence="1">The sequence shown here is derived from an EMBL/GenBank/DDBJ whole genome shotgun (WGS) entry which is preliminary data.</text>
</comment>
<evidence type="ECO:0000313" key="2">
    <source>
        <dbReference type="Proteomes" id="UP000283587"/>
    </source>
</evidence>
<dbReference type="Proteomes" id="UP000283587">
    <property type="component" value="Unassembled WGS sequence"/>
</dbReference>
<evidence type="ECO:0000313" key="1">
    <source>
        <dbReference type="EMBL" id="RJL15278.1"/>
    </source>
</evidence>
<organism evidence="1 2">
    <name type="scientific">Paracoccus siganidrum</name>
    <dbReference type="NCBI Taxonomy" id="1276757"/>
    <lineage>
        <taxon>Bacteria</taxon>
        <taxon>Pseudomonadati</taxon>
        <taxon>Pseudomonadota</taxon>
        <taxon>Alphaproteobacteria</taxon>
        <taxon>Rhodobacterales</taxon>
        <taxon>Paracoccaceae</taxon>
        <taxon>Paracoccus</taxon>
    </lineage>
</organism>
<name>A0A419A6S3_9RHOB</name>
<proteinExistence type="predicted"/>
<reference evidence="2" key="1">
    <citation type="submission" date="2018-09" db="EMBL/GenBank/DDBJ databases">
        <title>Paracoccus onubensis nov. sp. a moderate halophilic bacterium isolated from Gruta de las Maravillas (Aracena, Spain).</title>
        <authorList>
            <person name="Jurado V."/>
            <person name="Gutierrez-Patricio S."/>
            <person name="Gonzalez-Pimentel J.L."/>
            <person name="Miller A.Z."/>
            <person name="Laiz L."/>
            <person name="Saiz-Jimenez C."/>
        </authorList>
    </citation>
    <scope>NUCLEOTIDE SEQUENCE [LARGE SCALE GENOMIC DNA]</scope>
    <source>
        <strain evidence="2">DSM 26381</strain>
    </source>
</reference>
<dbReference type="EMBL" id="QZEW01000039">
    <property type="protein sequence ID" value="RJL15278.1"/>
    <property type="molecule type" value="Genomic_DNA"/>
</dbReference>
<sequence>MTNTDDLIARLRIKGMQPHEKRNHHVRRMEIERIESADRLTALQDRVNELEGALQNALAAGLPDVVAQSTRAVLAKGEKE</sequence>
<dbReference type="AlphaFoldDB" id="A0A419A6S3"/>
<accession>A0A419A6S3</accession>
<protein>
    <submittedName>
        <fullName evidence="1">Uncharacterized protein</fullName>
    </submittedName>
</protein>